<dbReference type="PROSITE" id="PS51903">
    <property type="entry name" value="CLP_R"/>
    <property type="match status" value="1"/>
</dbReference>
<dbReference type="Pfam" id="PF26587">
    <property type="entry name" value="AAA_lid_SMAX1"/>
    <property type="match status" value="1"/>
</dbReference>
<evidence type="ECO:0000259" key="4">
    <source>
        <dbReference type="PROSITE" id="PS51903"/>
    </source>
</evidence>
<dbReference type="InterPro" id="IPR036628">
    <property type="entry name" value="Clp_N_dom_sf"/>
</dbReference>
<dbReference type="InterPro" id="IPR027417">
    <property type="entry name" value="P-loop_NTPase"/>
</dbReference>
<accession>A0AAQ3L7H4</accession>
<evidence type="ECO:0000313" key="5">
    <source>
        <dbReference type="EMBL" id="WOL19706.1"/>
    </source>
</evidence>
<evidence type="ECO:0000256" key="2">
    <source>
        <dbReference type="ARBA" id="ARBA00022737"/>
    </source>
</evidence>
<feature type="domain" description="Clp R" evidence="4">
    <location>
        <begin position="8"/>
        <end position="175"/>
    </location>
</feature>
<protein>
    <submittedName>
        <fullName evidence="5">Protein SMAX1-like</fullName>
    </submittedName>
</protein>
<organism evidence="5 6">
    <name type="scientific">Canna indica</name>
    <name type="common">Indian-shot</name>
    <dbReference type="NCBI Taxonomy" id="4628"/>
    <lineage>
        <taxon>Eukaryota</taxon>
        <taxon>Viridiplantae</taxon>
        <taxon>Streptophyta</taxon>
        <taxon>Embryophyta</taxon>
        <taxon>Tracheophyta</taxon>
        <taxon>Spermatophyta</taxon>
        <taxon>Magnoliopsida</taxon>
        <taxon>Liliopsida</taxon>
        <taxon>Zingiberales</taxon>
        <taxon>Cannaceae</taxon>
        <taxon>Canna</taxon>
    </lineage>
</organism>
<dbReference type="Gene3D" id="3.40.50.300">
    <property type="entry name" value="P-loop containing nucleotide triphosphate hydrolases"/>
    <property type="match status" value="1"/>
</dbReference>
<dbReference type="PANTHER" id="PTHR43572:SF13">
    <property type="entry name" value="PROTEIN SUPPRESSOR OF MAX2 1"/>
    <property type="match status" value="1"/>
</dbReference>
<keyword evidence="2 3" id="KW-0677">Repeat</keyword>
<keyword evidence="6" id="KW-1185">Reference proteome</keyword>
<evidence type="ECO:0000256" key="1">
    <source>
        <dbReference type="ARBA" id="ARBA00008675"/>
    </source>
</evidence>
<dbReference type="PANTHER" id="PTHR43572">
    <property type="entry name" value="CHAPERONE PROTEIN CLPD, CHLOROPLASTIC"/>
    <property type="match status" value="1"/>
</dbReference>
<gene>
    <name evidence="5" type="ORF">Cni_G28508</name>
</gene>
<dbReference type="InterPro" id="IPR051650">
    <property type="entry name" value="SL_signaling_regulator"/>
</dbReference>
<dbReference type="InterPro" id="IPR058680">
    <property type="entry name" value="NBD_SMAX1-like"/>
</dbReference>
<dbReference type="AlphaFoldDB" id="A0AAQ3L7H4"/>
<proteinExistence type="inferred from homology"/>
<dbReference type="EMBL" id="CP136898">
    <property type="protein sequence ID" value="WOL19706.1"/>
    <property type="molecule type" value="Genomic_DNA"/>
</dbReference>
<dbReference type="Pfam" id="PF23569">
    <property type="entry name" value="NBD_SMAX1"/>
    <property type="match status" value="1"/>
</dbReference>
<dbReference type="SUPFAM" id="SSF52540">
    <property type="entry name" value="P-loop containing nucleoside triphosphate hydrolases"/>
    <property type="match status" value="1"/>
</dbReference>
<evidence type="ECO:0000313" key="6">
    <source>
        <dbReference type="Proteomes" id="UP001327560"/>
    </source>
</evidence>
<dbReference type="Gene3D" id="1.10.1780.10">
    <property type="entry name" value="Clp, N-terminal domain"/>
    <property type="match status" value="1"/>
</dbReference>
<sequence length="992" mass="107607">MRTEVATIQQMLTPEAAAVLTRSIEEAGRRRHGQTTPLHVAANLLAAPSGLLRRACAVSHPLLSSSSHPLHCRALELCFSVALDRLPTGATPDGSDADPSPPLSNALVAAVKRAQAHQRRGCADQQQPVLLAVKVELGQLVVSILDDPSVSRVMREAGFSSPAVKAAIEQALSSSSNPAAAATSPSSSTTRNVYISPRLQQDAKRKEEIKKVFEIMTRPRKRNPVLVGDSDAVYAMKQMLTMIEKEELGMETPAMLRLAQVVSLEKEFMSCDRSLIPTKINELYSVLEPKIRALSINSGIGGLVLDLGDLKWIVESAGGYGGSSVQQQQQQIGRAAVREMGRLLARLQEGDGNGSRVWVVGTATCATYLRCQVYHPMMESEWDIQALPVAPRSPPPLAGLFPRAVCNGSTGSLIMAAASPPQLSQGSDSAAAVLSRAPETALCSLCTEGYLTELDKLETEEPEGNSSEPGEDSKATLPQWLQIAVHCKKPAADRPQQKEKVEELLQKWRGKCSRLHMNSHVTFNASERCSRVNLPQQFSGSISLNQNGCSHNLNLNSSEHQSSKVKTDLVLGLSQPTKDSFNCSFGQVDDQKSNTIAGISDTDSTKRLLKGLTETVSWQPEAASVIAAAVMRCKSGRGKPRGSGAKADLWLLFSGPDKVGKMKMAAALSELMFNTAPTRINLGSPSTDDGELDAGFRGRTLVDRIAEAIQQNPFSVIVLEDIDHADGLVRGTITRAIGSGRLVDSHGREVLLSSSSIFILMSDWWPDNVQCEDKMLDSANSGWQLELSFSEKSAKRRPDWLLKEEQPMKQRKQSSSHGLSLDLNLAVSLDDDAEEGSWNSSDLTVENEHKYGQLAMDCPTSSNASELIDMVEEAVVFKPVDFDTLRKRVSDSISSKFARITGIRQSIQIDEEALDRIVGGVWQSGSDNVFDEWTDRVLVPSMNQLRNNLDFNDGSVVRLSSVKTNNGSQKSSCAGNRFPEFPETVSIAIDGA</sequence>
<dbReference type="InterPro" id="IPR058954">
    <property type="entry name" value="AAA_lid_SMAX1"/>
</dbReference>
<comment type="similarity">
    <text evidence="1">Belongs to the ClpA/ClpB family.</text>
</comment>
<reference evidence="5 6" key="1">
    <citation type="submission" date="2023-10" db="EMBL/GenBank/DDBJ databases">
        <title>Chromosome-scale genome assembly provides insights into flower coloration mechanisms of Canna indica.</title>
        <authorList>
            <person name="Li C."/>
        </authorList>
    </citation>
    <scope>NUCLEOTIDE SEQUENCE [LARGE SCALE GENOMIC DNA]</scope>
    <source>
        <tissue evidence="5">Flower</tissue>
    </source>
</reference>
<name>A0AAQ3L7H4_9LILI</name>
<dbReference type="InterPro" id="IPR004176">
    <property type="entry name" value="Clp_R_N"/>
</dbReference>
<evidence type="ECO:0000256" key="3">
    <source>
        <dbReference type="PROSITE-ProRule" id="PRU01251"/>
    </source>
</evidence>
<dbReference type="SUPFAM" id="SSF81923">
    <property type="entry name" value="Double Clp-N motif"/>
    <property type="match status" value="1"/>
</dbReference>
<dbReference type="Proteomes" id="UP001327560">
    <property type="component" value="Chromosome 9"/>
</dbReference>